<evidence type="ECO:0000256" key="5">
    <source>
        <dbReference type="ARBA" id="ARBA00022656"/>
    </source>
</evidence>
<comment type="caution">
    <text evidence="11">The sequence shown here is derived from an EMBL/GenBank/DDBJ whole genome shotgun (WGS) entry which is preliminary data.</text>
</comment>
<dbReference type="GO" id="GO:0008237">
    <property type="term" value="F:metallopeptidase activity"/>
    <property type="evidence" value="ECO:0007669"/>
    <property type="project" value="InterPro"/>
</dbReference>
<keyword evidence="11" id="KW-0378">Hydrolase</keyword>
<evidence type="ECO:0000313" key="11">
    <source>
        <dbReference type="EMBL" id="MBB5223126.1"/>
    </source>
</evidence>
<dbReference type="GO" id="GO:0005615">
    <property type="term" value="C:extracellular space"/>
    <property type="evidence" value="ECO:0007669"/>
    <property type="project" value="InterPro"/>
</dbReference>
<feature type="domain" description="Peptidase M10 serralysin C-terminal" evidence="10">
    <location>
        <begin position="230"/>
        <end position="397"/>
    </location>
</feature>
<dbReference type="InterPro" id="IPR011049">
    <property type="entry name" value="Serralysin-like_metalloprot_C"/>
</dbReference>
<dbReference type="PRINTS" id="PR00313">
    <property type="entry name" value="CABNDNGRPT"/>
</dbReference>
<dbReference type="InterPro" id="IPR050557">
    <property type="entry name" value="RTX_toxin/Mannuronan_C5-epim"/>
</dbReference>
<dbReference type="AlphaFoldDB" id="A0A840STG9"/>
<comment type="subcellular location">
    <subcellularLocation>
        <location evidence="2">Membrane</location>
    </subcellularLocation>
    <subcellularLocation>
        <location evidence="3">Secreted</location>
    </subcellularLocation>
</comment>
<dbReference type="InterPro" id="IPR001343">
    <property type="entry name" value="Hemolysn_Ca-bd"/>
</dbReference>
<dbReference type="SUPFAM" id="SSF51120">
    <property type="entry name" value="beta-Roll"/>
    <property type="match status" value="3"/>
</dbReference>
<keyword evidence="8" id="KW-0472">Membrane</keyword>
<dbReference type="PANTHER" id="PTHR38340">
    <property type="entry name" value="S-LAYER PROTEIN"/>
    <property type="match status" value="1"/>
</dbReference>
<evidence type="ECO:0000256" key="6">
    <source>
        <dbReference type="ARBA" id="ARBA00022737"/>
    </source>
</evidence>
<keyword evidence="12" id="KW-1185">Reference proteome</keyword>
<sequence length="774" mass="78775">MSIARFAPEALDQPVENGTESTIVSVGASGDQRIDGQLRGVRWATLDISYSFPDELADVGYSVDGFSMFSTTQVATAQRVLEGEGAPAYAGFSVEGLTDLEMSYAGTGNGAGTLRYANSSAAPTAYAYYPSNEIYGGDSWYGYSGSNPIEANYHYHAIMHETGHALGLKHGQETTYFGSLPSATNSMEFSVMTYSSYVGDSYTGYSNETWGYAQTYMMYDIAALQYLYGADYETNSGDTVYSWSPTSGATYVDGAEAITPGGNRVFETIWDGGGSDTYDLSNYTTNLHVDLSPGGYSTLSSSQIAYLGDGHYARGNVFNALLHEGDLRSLIENATGGSGADVIFGNQAANTLDGGSGNDALSGGAGADVLLGSAGDDSLVGEGGNDTLDGGDGRDAMDGGPGSDTVRYGANTLSVRVDLAAGMVSFPGQALPGEAVISIENAEGGSGNDIFVGDGAANSFYGNAGNDTFDGAGGTDHFDGGAGIDVVFYSGNTAPVRVDLTNGVVTFPGQGAASETVVAIENVQGGSGNDILIGDAANNALSGNNGNDLLAGRVGDDGLFGGSGNDTLDGGDGTDILSGGAGTDTIIYTSNTTPVSVNLASQSVTFPGQGWPAETLSSIENATTGWGNDTLTGSNGANELHGMDGADRLVGGGGADKLFGGTGNDVFVFTANTSAPGARDTISAGDGATAFQGAGAAAGDRFDVSGFDADTSKAGVQDWLFGTSHAKGHLWVTTSGTQTILNGNSDNDAAIEFQLAIADAGVAASAYKVQDFIL</sequence>
<dbReference type="GO" id="GO:0090729">
    <property type="term" value="F:toxin activity"/>
    <property type="evidence" value="ECO:0007669"/>
    <property type="project" value="UniProtKB-KW"/>
</dbReference>
<protein>
    <submittedName>
        <fullName evidence="11">Serralysin</fullName>
        <ecNumber evidence="11">3.4.24.40</ecNumber>
    </submittedName>
</protein>
<evidence type="ECO:0000259" key="10">
    <source>
        <dbReference type="Pfam" id="PF08548"/>
    </source>
</evidence>
<dbReference type="InterPro" id="IPR003995">
    <property type="entry name" value="RTX_toxin_determinant-A"/>
</dbReference>
<dbReference type="GO" id="GO:0005509">
    <property type="term" value="F:calcium ion binding"/>
    <property type="evidence" value="ECO:0007669"/>
    <property type="project" value="InterPro"/>
</dbReference>
<accession>A0A840STG9</accession>
<dbReference type="InterPro" id="IPR024079">
    <property type="entry name" value="MetalloPept_cat_dom_sf"/>
</dbReference>
<evidence type="ECO:0000256" key="9">
    <source>
        <dbReference type="SAM" id="MobiDB-lite"/>
    </source>
</evidence>
<dbReference type="Gene3D" id="3.40.390.10">
    <property type="entry name" value="Collagenase (Catalytic Domain)"/>
    <property type="match status" value="1"/>
</dbReference>
<organism evidence="11 12">
    <name type="scientific">Amaricoccus macauensis</name>
    <dbReference type="NCBI Taxonomy" id="57001"/>
    <lineage>
        <taxon>Bacteria</taxon>
        <taxon>Pseudomonadati</taxon>
        <taxon>Pseudomonadota</taxon>
        <taxon>Alphaproteobacteria</taxon>
        <taxon>Rhodobacterales</taxon>
        <taxon>Paracoccaceae</taxon>
        <taxon>Amaricoccus</taxon>
    </lineage>
</organism>
<dbReference type="Pfam" id="PF08548">
    <property type="entry name" value="Peptidase_M10_C"/>
    <property type="match status" value="1"/>
</dbReference>
<evidence type="ECO:0000256" key="8">
    <source>
        <dbReference type="ARBA" id="ARBA00023136"/>
    </source>
</evidence>
<keyword evidence="5" id="KW-0800">Toxin</keyword>
<evidence type="ECO:0000256" key="2">
    <source>
        <dbReference type="ARBA" id="ARBA00004370"/>
    </source>
</evidence>
<evidence type="ECO:0000256" key="7">
    <source>
        <dbReference type="ARBA" id="ARBA00023026"/>
    </source>
</evidence>
<dbReference type="PRINTS" id="PR01488">
    <property type="entry name" value="RTXTOXINA"/>
</dbReference>
<dbReference type="Proteomes" id="UP000549457">
    <property type="component" value="Unassembled WGS sequence"/>
</dbReference>
<feature type="region of interest" description="Disordered" evidence="9">
    <location>
        <begin position="376"/>
        <end position="405"/>
    </location>
</feature>
<keyword evidence="4" id="KW-0964">Secreted</keyword>
<keyword evidence="6" id="KW-0677">Repeat</keyword>
<dbReference type="EC" id="3.4.24.40" evidence="11"/>
<keyword evidence="7" id="KW-0843">Virulence</keyword>
<evidence type="ECO:0000313" key="12">
    <source>
        <dbReference type="Proteomes" id="UP000549457"/>
    </source>
</evidence>
<dbReference type="GO" id="GO:0016020">
    <property type="term" value="C:membrane"/>
    <property type="evidence" value="ECO:0007669"/>
    <property type="project" value="UniProtKB-SubCell"/>
</dbReference>
<dbReference type="CDD" id="cd04277">
    <property type="entry name" value="ZnMc_serralysin_like"/>
    <property type="match status" value="1"/>
</dbReference>
<dbReference type="PROSITE" id="PS00330">
    <property type="entry name" value="HEMOLYSIN_CALCIUM"/>
    <property type="match status" value="4"/>
</dbReference>
<comment type="cofactor">
    <cofactor evidence="1">
        <name>Ca(2+)</name>
        <dbReference type="ChEBI" id="CHEBI:29108"/>
    </cofactor>
</comment>
<dbReference type="Gene3D" id="2.150.10.10">
    <property type="entry name" value="Serralysin-like metalloprotease, C-terminal"/>
    <property type="match status" value="4"/>
</dbReference>
<evidence type="ECO:0000256" key="1">
    <source>
        <dbReference type="ARBA" id="ARBA00001913"/>
    </source>
</evidence>
<dbReference type="RefSeq" id="WP_184151438.1">
    <property type="nucleotide sequence ID" value="NZ_JACHFM010000003.1"/>
</dbReference>
<evidence type="ECO:0000256" key="4">
    <source>
        <dbReference type="ARBA" id="ARBA00022525"/>
    </source>
</evidence>
<reference evidence="11 12" key="1">
    <citation type="submission" date="2020-08" db="EMBL/GenBank/DDBJ databases">
        <title>Genomic Encyclopedia of Type Strains, Phase IV (KMG-IV): sequencing the most valuable type-strain genomes for metagenomic binning, comparative biology and taxonomic classification.</title>
        <authorList>
            <person name="Goeker M."/>
        </authorList>
    </citation>
    <scope>NUCLEOTIDE SEQUENCE [LARGE SCALE GENOMIC DNA]</scope>
    <source>
        <strain evidence="11 12">DSM 101730</strain>
    </source>
</reference>
<dbReference type="EMBL" id="JACHFM010000003">
    <property type="protein sequence ID" value="MBB5223126.1"/>
    <property type="molecule type" value="Genomic_DNA"/>
</dbReference>
<dbReference type="InterPro" id="IPR034033">
    <property type="entry name" value="Serralysin-like"/>
</dbReference>
<name>A0A840STG9_9RHOB</name>
<dbReference type="InterPro" id="IPR013858">
    <property type="entry name" value="Peptidase_M10B_C"/>
</dbReference>
<dbReference type="PANTHER" id="PTHR38340:SF1">
    <property type="entry name" value="S-LAYER PROTEIN"/>
    <property type="match status" value="1"/>
</dbReference>
<dbReference type="SUPFAM" id="SSF55486">
    <property type="entry name" value="Metalloproteases ('zincins'), catalytic domain"/>
    <property type="match status" value="1"/>
</dbReference>
<proteinExistence type="predicted"/>
<dbReference type="Pfam" id="PF00353">
    <property type="entry name" value="HemolysinCabind"/>
    <property type="match status" value="4"/>
</dbReference>
<evidence type="ECO:0000256" key="3">
    <source>
        <dbReference type="ARBA" id="ARBA00004613"/>
    </source>
</evidence>
<gene>
    <name evidence="11" type="ORF">HNP73_003073</name>
</gene>
<dbReference type="InterPro" id="IPR018511">
    <property type="entry name" value="Hemolysin-typ_Ca-bd_CS"/>
</dbReference>